<proteinExistence type="predicted"/>
<comment type="caution">
    <text evidence="1">The sequence shown here is derived from an EMBL/GenBank/DDBJ whole genome shotgun (WGS) entry which is preliminary data.</text>
</comment>
<protein>
    <submittedName>
        <fullName evidence="1">Uncharacterized protein</fullName>
    </submittedName>
</protein>
<dbReference type="EMBL" id="AVOT02073932">
    <property type="protein sequence ID" value="MBW0563228.1"/>
    <property type="molecule type" value="Genomic_DNA"/>
</dbReference>
<name>A0A9Q3JH97_9BASI</name>
<reference evidence="1" key="1">
    <citation type="submission" date="2021-03" db="EMBL/GenBank/DDBJ databases">
        <title>Draft genome sequence of rust myrtle Austropuccinia psidii MF-1, a brazilian biotype.</title>
        <authorList>
            <person name="Quecine M.C."/>
            <person name="Pachon D.M.R."/>
            <person name="Bonatelli M.L."/>
            <person name="Correr F.H."/>
            <person name="Franceschini L.M."/>
            <person name="Leite T.F."/>
            <person name="Margarido G.R.A."/>
            <person name="Almeida C.A."/>
            <person name="Ferrarezi J.A."/>
            <person name="Labate C.A."/>
        </authorList>
    </citation>
    <scope>NUCLEOTIDE SEQUENCE</scope>
    <source>
        <strain evidence="1">MF-1</strain>
    </source>
</reference>
<evidence type="ECO:0000313" key="2">
    <source>
        <dbReference type="Proteomes" id="UP000765509"/>
    </source>
</evidence>
<dbReference type="AlphaFoldDB" id="A0A9Q3JH97"/>
<sequence>MDQEIEAVNPTFSSKAQVIMCMVHTIHLAACNGINALARNRTSTSTTNSKISKAAGPMDIVSLVDPPDGININYNSIISRLAQSASNLNQSPQRHE</sequence>
<keyword evidence="2" id="KW-1185">Reference proteome</keyword>
<dbReference type="Proteomes" id="UP000765509">
    <property type="component" value="Unassembled WGS sequence"/>
</dbReference>
<evidence type="ECO:0000313" key="1">
    <source>
        <dbReference type="EMBL" id="MBW0563228.1"/>
    </source>
</evidence>
<gene>
    <name evidence="1" type="ORF">O181_102943</name>
</gene>
<organism evidence="1 2">
    <name type="scientific">Austropuccinia psidii MF-1</name>
    <dbReference type="NCBI Taxonomy" id="1389203"/>
    <lineage>
        <taxon>Eukaryota</taxon>
        <taxon>Fungi</taxon>
        <taxon>Dikarya</taxon>
        <taxon>Basidiomycota</taxon>
        <taxon>Pucciniomycotina</taxon>
        <taxon>Pucciniomycetes</taxon>
        <taxon>Pucciniales</taxon>
        <taxon>Sphaerophragmiaceae</taxon>
        <taxon>Austropuccinia</taxon>
    </lineage>
</organism>
<accession>A0A9Q3JH97</accession>
<feature type="non-terminal residue" evidence="1">
    <location>
        <position position="96"/>
    </location>
</feature>